<dbReference type="Proteomes" id="UP001230951">
    <property type="component" value="Unassembled WGS sequence"/>
</dbReference>
<dbReference type="RefSeq" id="WP_306961603.1">
    <property type="nucleotide sequence ID" value="NZ_JAUSRG010000006.1"/>
</dbReference>
<dbReference type="PANTHER" id="PTHR43649">
    <property type="entry name" value="ARABINOSE-BINDING PROTEIN-RELATED"/>
    <property type="match status" value="1"/>
</dbReference>
<dbReference type="Proteomes" id="UP001242995">
    <property type="component" value="Unassembled WGS sequence"/>
</dbReference>
<evidence type="ECO:0000313" key="2">
    <source>
        <dbReference type="EMBL" id="MDP9905520.1"/>
    </source>
</evidence>
<dbReference type="PANTHER" id="PTHR43649:SF31">
    <property type="entry name" value="SN-GLYCEROL-3-PHOSPHATE-BINDING PERIPLASMIC PROTEIN UGPB"/>
    <property type="match status" value="1"/>
</dbReference>
<organism evidence="2 5">
    <name type="scientific">Arthrobacter bambusae</name>
    <dbReference type="NCBI Taxonomy" id="1338426"/>
    <lineage>
        <taxon>Bacteria</taxon>
        <taxon>Bacillati</taxon>
        <taxon>Actinomycetota</taxon>
        <taxon>Actinomycetes</taxon>
        <taxon>Micrococcales</taxon>
        <taxon>Micrococcaceae</taxon>
        <taxon>Arthrobacter</taxon>
    </lineage>
</organism>
<evidence type="ECO:0000313" key="3">
    <source>
        <dbReference type="EMBL" id="MDQ0178740.1"/>
    </source>
</evidence>
<evidence type="ECO:0000313" key="4">
    <source>
        <dbReference type="Proteomes" id="UP001230951"/>
    </source>
</evidence>
<reference evidence="2 4" key="1">
    <citation type="submission" date="2023-07" db="EMBL/GenBank/DDBJ databases">
        <title>Sorghum-associated microbial communities from plants grown in Nebraska, USA.</title>
        <authorList>
            <person name="Schachtman D."/>
        </authorList>
    </citation>
    <scope>NUCLEOTIDE SEQUENCE</scope>
    <source>
        <strain evidence="2">DS1006</strain>
        <strain evidence="3 4">DS1016</strain>
    </source>
</reference>
<dbReference type="Gene3D" id="3.40.190.10">
    <property type="entry name" value="Periplasmic binding protein-like II"/>
    <property type="match status" value="2"/>
</dbReference>
<protein>
    <submittedName>
        <fullName evidence="2">Aldouronate transport system substrate-binding protein</fullName>
    </submittedName>
</protein>
<evidence type="ECO:0000256" key="1">
    <source>
        <dbReference type="ARBA" id="ARBA00008520"/>
    </source>
</evidence>
<proteinExistence type="inferred from homology"/>
<comment type="caution">
    <text evidence="2">The sequence shown here is derived from an EMBL/GenBank/DDBJ whole genome shotgun (WGS) entry which is preliminary data.</text>
</comment>
<dbReference type="InterPro" id="IPR050490">
    <property type="entry name" value="Bact_solute-bd_prot1"/>
</dbReference>
<gene>
    <name evidence="2" type="ORF">J2S90_002491</name>
    <name evidence="3" type="ORF">J2S93_000147</name>
</gene>
<comment type="similarity">
    <text evidence="1">Belongs to the bacterial solute-binding protein 1 family.</text>
</comment>
<accession>A0AAW8DGS1</accession>
<dbReference type="SUPFAM" id="SSF53850">
    <property type="entry name" value="Periplasmic binding protein-like II"/>
    <property type="match status" value="1"/>
</dbReference>
<keyword evidence="4" id="KW-1185">Reference proteome</keyword>
<evidence type="ECO:0000313" key="5">
    <source>
        <dbReference type="Proteomes" id="UP001242995"/>
    </source>
</evidence>
<name>A0AAW8DGS1_9MICC</name>
<sequence>MVGLSNIYLPAPPTPDGNSWWAGLNKRLGANLSMQMVPAADYAQKFATTIAGNDLPDMIQMPQAPNMPDLLAKRFARLDDHLSGDAIKDYPNLANIQSAQWKQTVFNGGIYGIPIPRSRVLFYSFIRQDLFEKAGVSSEPKGREELLESAKALTNAKERRWAFGSWEHLRLYLLTQNEAPNGWDEEGGKLTHVYETEQYKQTINDIAEFWKAGVIHPDSFSATLQPKALFNAGTIAINAVDGMTAWSQYITDNSSNPDFKLGVMPIYTRDGRSLAPWQLGSGLYSFTGLKKQDDPNKIKTILRVLNWLAAPFGTEEYTYAKFGQEGVDHTISANGSLSLTKQGITNTALPIRYLADAPITVYQPGRPDDADIQYTYQKKIMAKTISNPTVGLYSNTAATKNAGADKTMVDGVKEVIQGRKPMSSLDELIKKWRTDAGDAMRGEYEEQLQTAGTK</sequence>
<dbReference type="EMBL" id="JAUSTF010000001">
    <property type="protein sequence ID" value="MDQ0178740.1"/>
    <property type="molecule type" value="Genomic_DNA"/>
</dbReference>
<dbReference type="EMBL" id="JAUSRG010000006">
    <property type="protein sequence ID" value="MDP9905520.1"/>
    <property type="molecule type" value="Genomic_DNA"/>
</dbReference>
<dbReference type="AlphaFoldDB" id="A0AAW8DGS1"/>